<dbReference type="PRINTS" id="PR00380">
    <property type="entry name" value="KINESINHEAVY"/>
</dbReference>
<dbReference type="GO" id="GO:0003777">
    <property type="term" value="F:microtubule motor activity"/>
    <property type="evidence" value="ECO:0007669"/>
    <property type="project" value="InterPro"/>
</dbReference>
<feature type="coiled-coil region" evidence="8">
    <location>
        <begin position="705"/>
        <end position="771"/>
    </location>
</feature>
<feature type="compositionally biased region" description="Polar residues" evidence="9">
    <location>
        <begin position="86"/>
        <end position="96"/>
    </location>
</feature>
<keyword evidence="4 8" id="KW-0175">Coiled coil</keyword>
<dbReference type="InterPro" id="IPR044986">
    <property type="entry name" value="KIF15/KIN-12"/>
</dbReference>
<dbReference type="CDD" id="cd01373">
    <property type="entry name" value="KISc_KLP2_like"/>
    <property type="match status" value="1"/>
</dbReference>
<evidence type="ECO:0000256" key="3">
    <source>
        <dbReference type="ARBA" id="ARBA00022840"/>
    </source>
</evidence>
<dbReference type="InterPro" id="IPR019821">
    <property type="entry name" value="Kinesin_motor_CS"/>
</dbReference>
<protein>
    <recommendedName>
        <fullName evidence="10">Kinesin motor domain-containing protein</fullName>
    </recommendedName>
</protein>
<dbReference type="FunFam" id="3.40.850.10:FF:000033">
    <property type="entry name" value="Kinesin-like protein KIN-12E"/>
    <property type="match status" value="1"/>
</dbReference>
<feature type="compositionally biased region" description="Basic and acidic residues" evidence="9">
    <location>
        <begin position="47"/>
        <end position="68"/>
    </location>
</feature>
<keyword evidence="3 7" id="KW-0067">ATP-binding</keyword>
<feature type="coiled-coil region" evidence="8">
    <location>
        <begin position="1103"/>
        <end position="1137"/>
    </location>
</feature>
<dbReference type="InterPro" id="IPR001752">
    <property type="entry name" value="Kinesin_motor_dom"/>
</dbReference>
<dbReference type="SMART" id="SM00129">
    <property type="entry name" value="KISc"/>
    <property type="match status" value="1"/>
</dbReference>
<keyword evidence="1" id="KW-0493">Microtubule</keyword>
<dbReference type="EMBL" id="JABEZX010000006">
    <property type="protein sequence ID" value="MBA0557814.1"/>
    <property type="molecule type" value="Genomic_DNA"/>
</dbReference>
<dbReference type="SUPFAM" id="SSF52540">
    <property type="entry name" value="P-loop containing nucleoside triphosphate hydrolases"/>
    <property type="match status" value="1"/>
</dbReference>
<feature type="domain" description="Kinesin motor" evidence="10">
    <location>
        <begin position="165"/>
        <end position="502"/>
    </location>
</feature>
<gene>
    <name evidence="11" type="ORF">Golob_014857</name>
</gene>
<keyword evidence="5 7" id="KW-0505">Motor protein</keyword>
<evidence type="ECO:0000256" key="7">
    <source>
        <dbReference type="PROSITE-ProRule" id="PRU00283"/>
    </source>
</evidence>
<evidence type="ECO:0000256" key="2">
    <source>
        <dbReference type="ARBA" id="ARBA00022741"/>
    </source>
</evidence>
<dbReference type="GO" id="GO:0008017">
    <property type="term" value="F:microtubule binding"/>
    <property type="evidence" value="ECO:0007669"/>
    <property type="project" value="InterPro"/>
</dbReference>
<dbReference type="InterPro" id="IPR036961">
    <property type="entry name" value="Kinesin_motor_dom_sf"/>
</dbReference>
<feature type="coiled-coil region" evidence="8">
    <location>
        <begin position="509"/>
        <end position="536"/>
    </location>
</feature>
<dbReference type="GO" id="GO:0005874">
    <property type="term" value="C:microtubule"/>
    <property type="evidence" value="ECO:0007669"/>
    <property type="project" value="UniProtKB-KW"/>
</dbReference>
<feature type="coiled-coil region" evidence="8">
    <location>
        <begin position="2182"/>
        <end position="2261"/>
    </location>
</feature>
<feature type="coiled-coil region" evidence="8">
    <location>
        <begin position="1536"/>
        <end position="1573"/>
    </location>
</feature>
<evidence type="ECO:0000313" key="12">
    <source>
        <dbReference type="Proteomes" id="UP000593572"/>
    </source>
</evidence>
<dbReference type="Proteomes" id="UP000593572">
    <property type="component" value="Unassembled WGS sequence"/>
</dbReference>
<feature type="coiled-coil region" evidence="8">
    <location>
        <begin position="872"/>
        <end position="906"/>
    </location>
</feature>
<evidence type="ECO:0000259" key="10">
    <source>
        <dbReference type="PROSITE" id="PS50067"/>
    </source>
</evidence>
<keyword evidence="12" id="KW-1185">Reference proteome</keyword>
<feature type="region of interest" description="Disordered" evidence="9">
    <location>
        <begin position="2328"/>
        <end position="2351"/>
    </location>
</feature>
<dbReference type="GO" id="GO:0007018">
    <property type="term" value="P:microtubule-based movement"/>
    <property type="evidence" value="ECO:0007669"/>
    <property type="project" value="InterPro"/>
</dbReference>
<dbReference type="PANTHER" id="PTHR37739:SF18">
    <property type="entry name" value="KINESIN-LIKE PROTEIN KIN-12C"/>
    <property type="match status" value="1"/>
</dbReference>
<dbReference type="Gene3D" id="3.40.850.10">
    <property type="entry name" value="Kinesin motor domain"/>
    <property type="match status" value="1"/>
</dbReference>
<feature type="coiled-coil region" evidence="8">
    <location>
        <begin position="1780"/>
        <end position="1962"/>
    </location>
</feature>
<sequence>MSRDVSSFGFISKNANENDFETSSSSAHFPPPRTPLNSIPDPSQYQKESRNQDEQDVVDSKDKSESLRALHKTPRITNHHGKLHSESNSAQSTPSRTAPRFSLGGGAGPCFISKVTQGFGGRCGLSSASSSRVPRRVSMIDGTNFSVEAPHFELVEDPSFWRDRNVQVLIRIRPLSTMERVSQGYGRCLKQESAQTLLWLGHAETRFTFDHVACETISQEKLFRVVGVPMVENCMSGYNSCMFAYGQTGSGKTYTMMGDIYEVESQLSEDCGLTPRIFEYLFSRIRMEEESRKDEKLRFSCKCSFLEIYNEQITDLLDPSSTNLQLREDLKKGVYVENLIEYNVLNVDDVLKLLLQGASNRRMAATNMNSESSRSHSVFTCIIESNWEKDSMTHFRFARLNLVDLAGSERQKSSGAEGDRLKEAANINKSLSTLGLVIMSLVDLAHGKHRHVPYRDSRLTFLLQDSLGGNSKTTMIANVSPSICAANETLSTLKFAQRAKLIQNNAKVNEDASGDVNALQQQIEQLKGQLSSLLKHHNFPNSPNSCVPSYEELKIGDYSRKNEYTSEKVADFKIQNINSNKMRRMEATLAGSLRREKMAETANQKLEAEIEQMNRLVCQKEEDVQRTKMMLRFREEKIKNLESLATGLVSTEEYLMEENQALKAEIQLLRTKIDRNPELTRFALENIRLIEQLQIFQNFYEQGERETLLGEISELRDQLQEVLERKNRFSSRYENQDGNTVKELEDCRNMNSKLMREVEELQMELSKYLNCSHGAFDSVGGFPSKDHKECRQTDKCSLVLFPSELKVIHTGRCIKEKGHNKFCVKENLCSDVETISVHSDSGDEVASCSRENDVALENQNEQSVSVASVMQHSATQKELIEARLLLKEMEAEHIHLFNELQHLQEENRRYMEMISNEGKLESESVHKLKIHCLEQDHLASKKEGQIMESELINVKGLHDKLDILTKDLENAKLLNCQYQQVQASQLSCQHEADLVREQVEMEAARTILHLQEEVAALQLELNEKLASITQENIRLRDTITAKEEEMKSICADWERATLELTSFLLDGSKSLKDASRLVENISCSFPQVNVWVGENVERAARVCIEKEERILLLQRSLEDAQRMIVEMEMKLSSLKGATIAFNEFQDSGTDVETDEAARLSILFNDETDLQKVLANELKVKEDQLIMAEKRANAAFLIAKWLVDCDKVAYGDHAEMDIPVATSEGMQSDVMAGMMAHMKFLTTDNLKAQVELAKLVILESENVINTSYEDAEAHLSTLKTDISETCSVFKESLQDLQREILDIKENCTGFQTSRTELQSVAAAKSLKCHLLHQIKCEIAEANQSLKSIKDCIKTKASMPVHLPNDEDAIEKASWSSLSLTSSSDYSIESIASGNNLIGSHCSVNMTEAVDDTKLEEVSPQSDSGFSESSGTFGLRNELWMQLDVFHKLYVWLTTILNESDIGEHSHTEELPSLGLTMEIYDAAAQNNIEALPDDASSAKSFFKKFEEAHTTMKEADYALKALLKANENAQVLNNIWRQASEELMVEKSNLIDELEKLRYSISLKERENELLQDQIHYTLVETADSISLLEGCFKQMQRQIEDKFKVLYSDALSMSQEMLFTICNSRSSLEDICSEVIKKELSLFVLYHCHFGDFVLKTLNLSSELYSHPLQRPELHSVINTLVKSPSISQGENVDHPKKSTEGEDGRKQLKHLEDQDQDLSQNDLIYENFSLKKELKRKEDLLEGLLFDLHLLQESASNSQEIKDESEKLMLGLKEVCHELEIKTNQVDDLLVQHSKLENRLSDAENALEQAKQTIDSLLDENAEMRMLLEDLYHKKSEAEEGLEEQKEVVKELEKEILHLNYSLEKDLLSSIKGIEEDLRKVTSDRDELREEIFSLNDQLEMVRALADENEAIAVEARQESEASKIYAEQKEEEVKILEHSVEELESTVNVLEKKVYELDEEVERHRFIRISLEHELQFLRDRLSKVDSFVDVVHSVNSNAEQTEDLFPRQMHDKLLQLHEAHDQIRILEREKEELSIEIKQCKEYISEIVLHSEAQASQYQLKYKTLEAMIRELKTDLPTSTSTVPILDKNEKTSTRSRGSSSPFRCISSLVQQMNSEKDQELSNARLRIEELEALSASRQKEIYMLNTRLAAAESMTHDVIRDLLGVKLDMTNYANLIDQHQVQKLLKEANQQAEEFLAKEQEILNLRKQVTDLVEEKESCLHEINKKDADILTAQLTLEQLQQRDQLLSAQNEMLKMDKSNLIKKVAELDELITTSSKEKQINQTLQIKENGSLNLGSVNLNNKRLPHSERLVSLMNNEMGQFRKTNGRLQHHDKTCGSSQGFDAKYR</sequence>
<accession>A0A7J8LZD3</accession>
<keyword evidence="2 7" id="KW-0547">Nucleotide-binding</keyword>
<evidence type="ECO:0000256" key="1">
    <source>
        <dbReference type="ARBA" id="ARBA00022701"/>
    </source>
</evidence>
<comment type="caution">
    <text evidence="11">The sequence shown here is derived from an EMBL/GenBank/DDBJ whole genome shotgun (WGS) entry which is preliminary data.</text>
</comment>
<organism evidence="11 12">
    <name type="scientific">Gossypium lobatum</name>
    <dbReference type="NCBI Taxonomy" id="34289"/>
    <lineage>
        <taxon>Eukaryota</taxon>
        <taxon>Viridiplantae</taxon>
        <taxon>Streptophyta</taxon>
        <taxon>Embryophyta</taxon>
        <taxon>Tracheophyta</taxon>
        <taxon>Spermatophyta</taxon>
        <taxon>Magnoliopsida</taxon>
        <taxon>eudicotyledons</taxon>
        <taxon>Gunneridae</taxon>
        <taxon>Pentapetalae</taxon>
        <taxon>rosids</taxon>
        <taxon>malvids</taxon>
        <taxon>Malvales</taxon>
        <taxon>Malvaceae</taxon>
        <taxon>Malvoideae</taxon>
        <taxon>Gossypium</taxon>
    </lineage>
</organism>
<evidence type="ECO:0000256" key="5">
    <source>
        <dbReference type="ARBA" id="ARBA00023175"/>
    </source>
</evidence>
<dbReference type="Pfam" id="PF00225">
    <property type="entry name" value="Kinesin"/>
    <property type="match status" value="1"/>
</dbReference>
<feature type="compositionally biased region" description="Polar residues" evidence="9">
    <location>
        <begin position="35"/>
        <end position="46"/>
    </location>
</feature>
<dbReference type="PROSITE" id="PS00411">
    <property type="entry name" value="KINESIN_MOTOR_1"/>
    <property type="match status" value="1"/>
</dbReference>
<dbReference type="InterPro" id="IPR027417">
    <property type="entry name" value="P-loop_NTPase"/>
</dbReference>
<evidence type="ECO:0000256" key="9">
    <source>
        <dbReference type="SAM" id="MobiDB-lite"/>
    </source>
</evidence>
<dbReference type="GO" id="GO:0005524">
    <property type="term" value="F:ATP binding"/>
    <property type="evidence" value="ECO:0007669"/>
    <property type="project" value="UniProtKB-UniRule"/>
</dbReference>
<proteinExistence type="inferred from homology"/>
<feature type="region of interest" description="Disordered" evidence="9">
    <location>
        <begin position="1"/>
        <end position="102"/>
    </location>
</feature>
<reference evidence="11 12" key="1">
    <citation type="journal article" date="2019" name="Genome Biol. Evol.">
        <title>Insights into the evolution of the New World diploid cottons (Gossypium, subgenus Houzingenia) based on genome sequencing.</title>
        <authorList>
            <person name="Grover C.E."/>
            <person name="Arick M.A. 2nd"/>
            <person name="Thrash A."/>
            <person name="Conover J.L."/>
            <person name="Sanders W.S."/>
            <person name="Peterson D.G."/>
            <person name="Frelichowski J.E."/>
            <person name="Scheffler J.A."/>
            <person name="Scheffler B.E."/>
            <person name="Wendel J.F."/>
        </authorList>
    </citation>
    <scope>NUCLEOTIDE SEQUENCE [LARGE SCALE GENOMIC DNA]</scope>
    <source>
        <strain evidence="11">157</strain>
        <tissue evidence="11">Leaf</tissue>
    </source>
</reference>
<comment type="similarity">
    <text evidence="6">Belongs to the TRAFAC class myosin-kinesin ATPase superfamily. Kinesin family. KIN-12 subfamily.</text>
</comment>
<evidence type="ECO:0000256" key="8">
    <source>
        <dbReference type="SAM" id="Coils"/>
    </source>
</evidence>
<feature type="binding site" evidence="7">
    <location>
        <begin position="246"/>
        <end position="253"/>
    </location>
    <ligand>
        <name>ATP</name>
        <dbReference type="ChEBI" id="CHEBI:30616"/>
    </ligand>
</feature>
<dbReference type="PROSITE" id="PS50067">
    <property type="entry name" value="KINESIN_MOTOR_2"/>
    <property type="match status" value="1"/>
</dbReference>
<feature type="coiled-coil region" evidence="8">
    <location>
        <begin position="1007"/>
        <end position="1045"/>
    </location>
</feature>
<feature type="compositionally biased region" description="Basic residues" evidence="9">
    <location>
        <begin position="69"/>
        <end position="82"/>
    </location>
</feature>
<evidence type="ECO:0000256" key="6">
    <source>
        <dbReference type="ARBA" id="ARBA00034488"/>
    </source>
</evidence>
<dbReference type="PANTHER" id="PTHR37739">
    <property type="entry name" value="KINESIN-LIKE PROTEIN KIN-12D"/>
    <property type="match status" value="1"/>
</dbReference>
<feature type="coiled-coil region" evidence="8">
    <location>
        <begin position="2019"/>
        <end position="2078"/>
    </location>
</feature>
<feature type="compositionally biased region" description="Polar residues" evidence="9">
    <location>
        <begin position="13"/>
        <end position="27"/>
    </location>
</feature>
<evidence type="ECO:0000313" key="11">
    <source>
        <dbReference type="EMBL" id="MBA0557814.1"/>
    </source>
</evidence>
<feature type="coiled-coil region" evidence="8">
    <location>
        <begin position="2117"/>
        <end position="2144"/>
    </location>
</feature>
<name>A0A7J8LZD3_9ROSI</name>
<evidence type="ECO:0000256" key="4">
    <source>
        <dbReference type="ARBA" id="ARBA00023054"/>
    </source>
</evidence>